<proteinExistence type="predicted"/>
<sequence>MVERWHKMKEVQGKDWEILLSSFGKAVMGPVLGRDVNPLNALRPERYTDRRGVEPKDGYCLWEEDEDVTSVDLAISFNQPADLTKAPENVQVGFSFGTKTFSRVDNEWPLAQLTYVMQ</sequence>
<gene>
    <name evidence="1" type="ORF">DI551_11220</name>
</gene>
<organism evidence="1 2">
    <name type="scientific">Micavibrio aeruginosavorus</name>
    <dbReference type="NCBI Taxonomy" id="349221"/>
    <lineage>
        <taxon>Bacteria</taxon>
        <taxon>Pseudomonadati</taxon>
        <taxon>Bdellovibrionota</taxon>
        <taxon>Bdellovibrionia</taxon>
        <taxon>Bdellovibrionales</taxon>
        <taxon>Pseudobdellovibrionaceae</taxon>
        <taxon>Micavibrio</taxon>
    </lineage>
</organism>
<accession>A0A2W5MRS4</accession>
<protein>
    <submittedName>
        <fullName evidence="1">Uncharacterized protein</fullName>
    </submittedName>
</protein>
<dbReference type="AlphaFoldDB" id="A0A2W5MRS4"/>
<reference evidence="1 2" key="1">
    <citation type="submission" date="2017-08" db="EMBL/GenBank/DDBJ databases">
        <title>Infants hospitalized years apart are colonized by the same room-sourced microbial strains.</title>
        <authorList>
            <person name="Brooks B."/>
            <person name="Olm M.R."/>
            <person name="Firek B.A."/>
            <person name="Baker R."/>
            <person name="Thomas B.C."/>
            <person name="Morowitz M.J."/>
            <person name="Banfield J.F."/>
        </authorList>
    </citation>
    <scope>NUCLEOTIDE SEQUENCE [LARGE SCALE GENOMIC DNA]</scope>
    <source>
        <strain evidence="1">S2_005_002_R2_29</strain>
    </source>
</reference>
<evidence type="ECO:0000313" key="2">
    <source>
        <dbReference type="Proteomes" id="UP000249417"/>
    </source>
</evidence>
<dbReference type="Proteomes" id="UP000249417">
    <property type="component" value="Unassembled WGS sequence"/>
</dbReference>
<name>A0A2W5MRS4_9BACT</name>
<comment type="caution">
    <text evidence="1">The sequence shown here is derived from an EMBL/GenBank/DDBJ whole genome shotgun (WGS) entry which is preliminary data.</text>
</comment>
<dbReference type="EMBL" id="QFQB01000122">
    <property type="protein sequence ID" value="PZQ43896.1"/>
    <property type="molecule type" value="Genomic_DNA"/>
</dbReference>
<evidence type="ECO:0000313" key="1">
    <source>
        <dbReference type="EMBL" id="PZQ43896.1"/>
    </source>
</evidence>